<dbReference type="RefSeq" id="WP_203904872.1">
    <property type="nucleotide sequence ID" value="NZ_BOPF01000049.1"/>
</dbReference>
<keyword evidence="2" id="KW-0732">Signal</keyword>
<dbReference type="PROSITE" id="PS51257">
    <property type="entry name" value="PROKAR_LIPOPROTEIN"/>
    <property type="match status" value="1"/>
</dbReference>
<gene>
    <name evidence="3" type="ORF">Val02_83540</name>
</gene>
<evidence type="ECO:0000256" key="2">
    <source>
        <dbReference type="SAM" id="SignalP"/>
    </source>
</evidence>
<sequence>MGRRSSMIIVMVLLLAASACARGEDSAAAPVDPPSETATPAPELELPSAPATSAVPTRRSTASAVPSGFSEMTATSCNGQPTVQQVGALVKNILKNVTPSASKGPLCSGTWQFTVLTVPDAEPLQVVTRGQPTSLVLVTAGTNVCTPAVRGAAPPGILTATGC</sequence>
<evidence type="ECO:0008006" key="5">
    <source>
        <dbReference type="Google" id="ProtNLM"/>
    </source>
</evidence>
<feature type="compositionally biased region" description="Polar residues" evidence="1">
    <location>
        <begin position="54"/>
        <end position="66"/>
    </location>
</feature>
<evidence type="ECO:0000313" key="4">
    <source>
        <dbReference type="Proteomes" id="UP000619260"/>
    </source>
</evidence>
<organism evidence="3 4">
    <name type="scientific">Virgisporangium aliadipatigenens</name>
    <dbReference type="NCBI Taxonomy" id="741659"/>
    <lineage>
        <taxon>Bacteria</taxon>
        <taxon>Bacillati</taxon>
        <taxon>Actinomycetota</taxon>
        <taxon>Actinomycetes</taxon>
        <taxon>Micromonosporales</taxon>
        <taxon>Micromonosporaceae</taxon>
        <taxon>Virgisporangium</taxon>
    </lineage>
</organism>
<reference evidence="3" key="1">
    <citation type="submission" date="2021-01" db="EMBL/GenBank/DDBJ databases">
        <title>Whole genome shotgun sequence of Virgisporangium aliadipatigenens NBRC 105644.</title>
        <authorList>
            <person name="Komaki H."/>
            <person name="Tamura T."/>
        </authorList>
    </citation>
    <scope>NUCLEOTIDE SEQUENCE</scope>
    <source>
        <strain evidence="3">NBRC 105644</strain>
    </source>
</reference>
<proteinExistence type="predicted"/>
<feature type="region of interest" description="Disordered" evidence="1">
    <location>
        <begin position="25"/>
        <end position="66"/>
    </location>
</feature>
<dbReference type="Proteomes" id="UP000619260">
    <property type="component" value="Unassembled WGS sequence"/>
</dbReference>
<evidence type="ECO:0000313" key="3">
    <source>
        <dbReference type="EMBL" id="GIJ51468.1"/>
    </source>
</evidence>
<dbReference type="EMBL" id="BOPF01000049">
    <property type="protein sequence ID" value="GIJ51468.1"/>
    <property type="molecule type" value="Genomic_DNA"/>
</dbReference>
<protein>
    <recommendedName>
        <fullName evidence="5">Lipoprotein</fullName>
    </recommendedName>
</protein>
<accession>A0A8J3YVU2</accession>
<comment type="caution">
    <text evidence="3">The sequence shown here is derived from an EMBL/GenBank/DDBJ whole genome shotgun (WGS) entry which is preliminary data.</text>
</comment>
<dbReference type="AlphaFoldDB" id="A0A8J3YVU2"/>
<feature type="chain" id="PRO_5039356047" description="Lipoprotein" evidence="2">
    <location>
        <begin position="22"/>
        <end position="163"/>
    </location>
</feature>
<keyword evidence="4" id="KW-1185">Reference proteome</keyword>
<evidence type="ECO:0000256" key="1">
    <source>
        <dbReference type="SAM" id="MobiDB-lite"/>
    </source>
</evidence>
<name>A0A8J3YVU2_9ACTN</name>
<feature type="compositionally biased region" description="Low complexity" evidence="1">
    <location>
        <begin position="38"/>
        <end position="52"/>
    </location>
</feature>
<feature type="signal peptide" evidence="2">
    <location>
        <begin position="1"/>
        <end position="21"/>
    </location>
</feature>